<dbReference type="PANTHER" id="PTHR31423">
    <property type="entry name" value="YBAK DOMAIN-CONTAINING PROTEIN"/>
    <property type="match status" value="1"/>
</dbReference>
<dbReference type="InterPro" id="IPR007214">
    <property type="entry name" value="YbaK/aa-tRNA-synth-assoc-dom"/>
</dbReference>
<dbReference type="Pfam" id="PF04073">
    <property type="entry name" value="tRNA_edit"/>
    <property type="match status" value="1"/>
</dbReference>
<evidence type="ECO:0000313" key="5">
    <source>
        <dbReference type="Proteomes" id="UP001279642"/>
    </source>
</evidence>
<sequence length="188" mass="20505">MSESQAAAPGKDARNPQADGTEAPALPTSAEQLLARLNDLGIVSRTVDHAAVFTVDEAKNLRGELPGGHIKNLFLRNKKEEMWLVVVEEDKRVDLKTLGEQLGAGKLSFGSADRLMTYLGVLPGAVTPFSIINDKENKVRVVLDEDLLTRDPVNCHPLVNTKTTALSPADLLRFLEAEGHKPQLMRFA</sequence>
<protein>
    <submittedName>
        <fullName evidence="4">Prolyl-tRNA synthetase associated domain-containing protein</fullName>
    </submittedName>
</protein>
<keyword evidence="5" id="KW-1185">Reference proteome</keyword>
<evidence type="ECO:0000313" key="4">
    <source>
        <dbReference type="EMBL" id="MDY0882239.1"/>
    </source>
</evidence>
<evidence type="ECO:0000256" key="1">
    <source>
        <dbReference type="ARBA" id="ARBA00010201"/>
    </source>
</evidence>
<dbReference type="SUPFAM" id="SSF55826">
    <property type="entry name" value="YbaK/ProRS associated domain"/>
    <property type="match status" value="1"/>
</dbReference>
<reference evidence="4 5" key="1">
    <citation type="journal article" date="2016" name="Antonie Van Leeuwenhoek">
        <title>Dongia soli sp. nov., isolated from soil from Dokdo, Korea.</title>
        <authorList>
            <person name="Kim D.U."/>
            <person name="Lee H."/>
            <person name="Kim H."/>
            <person name="Kim S.G."/>
            <person name="Ka J.O."/>
        </authorList>
    </citation>
    <scope>NUCLEOTIDE SEQUENCE [LARGE SCALE GENOMIC DNA]</scope>
    <source>
        <strain evidence="4 5">D78</strain>
    </source>
</reference>
<evidence type="ECO:0000259" key="3">
    <source>
        <dbReference type="Pfam" id="PF04073"/>
    </source>
</evidence>
<comment type="similarity">
    <text evidence="1">Belongs to the PRORSD1 family.</text>
</comment>
<evidence type="ECO:0000256" key="2">
    <source>
        <dbReference type="SAM" id="MobiDB-lite"/>
    </source>
</evidence>
<dbReference type="Gene3D" id="3.90.960.10">
    <property type="entry name" value="YbaK/aminoacyl-tRNA synthetase-associated domain"/>
    <property type="match status" value="1"/>
</dbReference>
<dbReference type="InterPro" id="IPR040285">
    <property type="entry name" value="ProX/PRXD1"/>
</dbReference>
<dbReference type="RefSeq" id="WP_320507265.1">
    <property type="nucleotide sequence ID" value="NZ_JAXCLW010000001.1"/>
</dbReference>
<gene>
    <name evidence="4" type="ORF">SMD27_05250</name>
</gene>
<comment type="caution">
    <text evidence="4">The sequence shown here is derived from an EMBL/GenBank/DDBJ whole genome shotgun (WGS) entry which is preliminary data.</text>
</comment>
<proteinExistence type="inferred from homology"/>
<dbReference type="CDD" id="cd04335">
    <property type="entry name" value="PrdX_deacylase"/>
    <property type="match status" value="1"/>
</dbReference>
<dbReference type="PANTHER" id="PTHR31423:SF3">
    <property type="entry name" value="PROLYL-TRNA SYNTHETASE ASSOCIATED DOMAIN-CONTAINING PROTEIN 1-RELATED"/>
    <property type="match status" value="1"/>
</dbReference>
<accession>A0ABU5E7S3</accession>
<dbReference type="InterPro" id="IPR036754">
    <property type="entry name" value="YbaK/aa-tRNA-synt-asso_dom_sf"/>
</dbReference>
<dbReference type="Proteomes" id="UP001279642">
    <property type="component" value="Unassembled WGS sequence"/>
</dbReference>
<dbReference type="EMBL" id="JAXCLW010000001">
    <property type="protein sequence ID" value="MDY0882239.1"/>
    <property type="molecule type" value="Genomic_DNA"/>
</dbReference>
<feature type="region of interest" description="Disordered" evidence="2">
    <location>
        <begin position="1"/>
        <end position="24"/>
    </location>
</feature>
<feature type="domain" description="YbaK/aminoacyl-tRNA synthetase-associated" evidence="3">
    <location>
        <begin position="49"/>
        <end position="174"/>
    </location>
</feature>
<name>A0ABU5E7S3_9PROT</name>
<organism evidence="4 5">
    <name type="scientific">Dongia soli</name>
    <dbReference type="NCBI Taxonomy" id="600628"/>
    <lineage>
        <taxon>Bacteria</taxon>
        <taxon>Pseudomonadati</taxon>
        <taxon>Pseudomonadota</taxon>
        <taxon>Alphaproteobacteria</taxon>
        <taxon>Rhodospirillales</taxon>
        <taxon>Dongiaceae</taxon>
        <taxon>Dongia</taxon>
    </lineage>
</organism>